<dbReference type="InterPro" id="IPR004843">
    <property type="entry name" value="Calcineurin-like_PHP"/>
</dbReference>
<accession>A0AAV1HUJ0</accession>
<dbReference type="Gene3D" id="3.60.21.10">
    <property type="match status" value="1"/>
</dbReference>
<evidence type="ECO:0000313" key="3">
    <source>
        <dbReference type="Proteomes" id="UP001314263"/>
    </source>
</evidence>
<evidence type="ECO:0000259" key="1">
    <source>
        <dbReference type="Pfam" id="PF00149"/>
    </source>
</evidence>
<gene>
    <name evidence="2" type="ORF">CVIRNUC_001612</name>
</gene>
<dbReference type="PANTHER" id="PTHR47680:SF2">
    <property type="entry name" value="SHEWANELLA-LIKE PROTEIN PHOSPHATASE 2"/>
    <property type="match status" value="1"/>
</dbReference>
<reference evidence="2 3" key="1">
    <citation type="submission" date="2023-10" db="EMBL/GenBank/DDBJ databases">
        <authorList>
            <person name="Maclean D."/>
            <person name="Macfadyen A."/>
        </authorList>
    </citation>
    <scope>NUCLEOTIDE SEQUENCE [LARGE SCALE GENOMIC DNA]</scope>
</reference>
<sequence>MFEGWFGKRTSAYCSQQFPEVWTDFVDCFVDSVLAKGQTVPARYSPQEELRPTFLPAVPRLVAIGDLHGDMQKARRAFRLGGLVDASDRWAGGTTTAVQVGDQLDRGDNEIQILYFLERLQREAEEAGGKLHILNGNHETMNVAGRFTYATLPALASFYEWQLMHSWASSLKAKCGCDLKGKGVRGPPQVVPPRIALDNTAASAARKTALAPGGMVTRRFLAEHQMALQIGSTLFVHGGVLPMHAQYGLERINDESRAWMNGSLPNMPSYLAGRSAVVWTRDYSAEDERRCDCGALQQALSMLPGAARMVVGHTIQEAGINSACDDRVFRIDVGLSKGCGNGEPQVLEIIDDKEVRQLQENAPPKRYGEADVQHKGWLERMTSWREPTEQTKQYT</sequence>
<organism evidence="2 3">
    <name type="scientific">Coccomyxa viridis</name>
    <dbReference type="NCBI Taxonomy" id="1274662"/>
    <lineage>
        <taxon>Eukaryota</taxon>
        <taxon>Viridiplantae</taxon>
        <taxon>Chlorophyta</taxon>
        <taxon>core chlorophytes</taxon>
        <taxon>Trebouxiophyceae</taxon>
        <taxon>Trebouxiophyceae incertae sedis</taxon>
        <taxon>Coccomyxaceae</taxon>
        <taxon>Coccomyxa</taxon>
    </lineage>
</organism>
<dbReference type="SUPFAM" id="SSF56300">
    <property type="entry name" value="Metallo-dependent phosphatases"/>
    <property type="match status" value="1"/>
</dbReference>
<feature type="domain" description="Calcineurin-like phosphoesterase" evidence="1">
    <location>
        <begin position="60"/>
        <end position="158"/>
    </location>
</feature>
<dbReference type="InterPro" id="IPR029052">
    <property type="entry name" value="Metallo-depent_PP-like"/>
</dbReference>
<evidence type="ECO:0000313" key="2">
    <source>
        <dbReference type="EMBL" id="CAK0745322.1"/>
    </source>
</evidence>
<name>A0AAV1HUJ0_9CHLO</name>
<dbReference type="PANTHER" id="PTHR47680">
    <property type="entry name" value="SHEWANELLA-LIKE PROTEIN PHOSPHATASE 2"/>
    <property type="match status" value="1"/>
</dbReference>
<keyword evidence="3" id="KW-1185">Reference proteome</keyword>
<dbReference type="GO" id="GO:0016787">
    <property type="term" value="F:hydrolase activity"/>
    <property type="evidence" value="ECO:0007669"/>
    <property type="project" value="InterPro"/>
</dbReference>
<dbReference type="Proteomes" id="UP001314263">
    <property type="component" value="Unassembled WGS sequence"/>
</dbReference>
<dbReference type="Pfam" id="PF00149">
    <property type="entry name" value="Metallophos"/>
    <property type="match status" value="1"/>
</dbReference>
<dbReference type="AlphaFoldDB" id="A0AAV1HUJ0"/>
<comment type="caution">
    <text evidence="2">The sequence shown here is derived from an EMBL/GenBank/DDBJ whole genome shotgun (WGS) entry which is preliminary data.</text>
</comment>
<protein>
    <recommendedName>
        <fullName evidence="1">Calcineurin-like phosphoesterase domain-containing protein</fullName>
    </recommendedName>
</protein>
<dbReference type="EMBL" id="CAUYUE010000002">
    <property type="protein sequence ID" value="CAK0745322.1"/>
    <property type="molecule type" value="Genomic_DNA"/>
</dbReference>
<proteinExistence type="predicted"/>